<dbReference type="AlphaFoldDB" id="A0A084SYD7"/>
<dbReference type="RefSeq" id="WP_043392148.1">
    <property type="nucleotide sequence ID" value="NZ_JPMI01000052.1"/>
</dbReference>
<proteinExistence type="predicted"/>
<accession>A0A084SYD7</accession>
<organism evidence="1 2">
    <name type="scientific">Archangium violaceum Cb vi76</name>
    <dbReference type="NCBI Taxonomy" id="1406225"/>
    <lineage>
        <taxon>Bacteria</taxon>
        <taxon>Pseudomonadati</taxon>
        <taxon>Myxococcota</taxon>
        <taxon>Myxococcia</taxon>
        <taxon>Myxococcales</taxon>
        <taxon>Cystobacterineae</taxon>
        <taxon>Archangiaceae</taxon>
        <taxon>Archangium</taxon>
    </lineage>
</organism>
<dbReference type="EMBL" id="JPMI01000052">
    <property type="protein sequence ID" value="KFA93472.1"/>
    <property type="molecule type" value="Genomic_DNA"/>
</dbReference>
<protein>
    <submittedName>
        <fullName evidence="1">Uncharacterized protein</fullName>
    </submittedName>
</protein>
<evidence type="ECO:0000313" key="2">
    <source>
        <dbReference type="Proteomes" id="UP000028547"/>
    </source>
</evidence>
<comment type="caution">
    <text evidence="1">The sequence shown here is derived from an EMBL/GenBank/DDBJ whole genome shotgun (WGS) entry which is preliminary data.</text>
</comment>
<sequence length="318" mass="34272">MSNERRPGPVEMLRNLALSLERLAAHEAASSVVRGTADGLRQEMPELEGQLRALLQDTLTVLGRLAHEAAEHKQVEPGVAAHAIAASATQGMLEVLEREWQDGGLPLHSFIERLNRLLDGVTDFAHFRSDEIRTPRERAQAITETMVKTVVQQLREELPALAEDLRAVAPVGGELAAKAGRGFVEGIEAKLRENPDPFGDLLENAGRKLVRGLAAGLREELASNPAVSGEVQGASLETLAELTAAATVRGVGGALTEQVRTWREALASSGTPRRMSRELTRGVLEALGAELRRPLLAIASAGGLLTLTLLSMRWRRLA</sequence>
<dbReference type="Proteomes" id="UP000028547">
    <property type="component" value="Unassembled WGS sequence"/>
</dbReference>
<gene>
    <name evidence="1" type="ORF">Q664_09020</name>
</gene>
<reference evidence="1 2" key="1">
    <citation type="submission" date="2014-07" db="EMBL/GenBank/DDBJ databases">
        <title>Draft Genome Sequence of Gephyronic Acid Producer, Cystobacter violaceus Strain Cb vi76.</title>
        <authorList>
            <person name="Stevens D.C."/>
            <person name="Young J."/>
            <person name="Carmichael R."/>
            <person name="Tan J."/>
            <person name="Taylor R.E."/>
        </authorList>
    </citation>
    <scope>NUCLEOTIDE SEQUENCE [LARGE SCALE GENOMIC DNA]</scope>
    <source>
        <strain evidence="1 2">Cb vi76</strain>
    </source>
</reference>
<evidence type="ECO:0000313" key="1">
    <source>
        <dbReference type="EMBL" id="KFA93472.1"/>
    </source>
</evidence>
<name>A0A084SYD7_9BACT</name>